<proteinExistence type="predicted"/>
<evidence type="ECO:0000313" key="2">
    <source>
        <dbReference type="Proteomes" id="UP001596470"/>
    </source>
</evidence>
<comment type="caution">
    <text evidence="1">The sequence shown here is derived from an EMBL/GenBank/DDBJ whole genome shotgun (WGS) entry which is preliminary data.</text>
</comment>
<reference evidence="2" key="1">
    <citation type="journal article" date="2019" name="Int. J. Syst. Evol. Microbiol.">
        <title>The Global Catalogue of Microorganisms (GCM) 10K type strain sequencing project: providing services to taxonomists for standard genome sequencing and annotation.</title>
        <authorList>
            <consortium name="The Broad Institute Genomics Platform"/>
            <consortium name="The Broad Institute Genome Sequencing Center for Infectious Disease"/>
            <person name="Wu L."/>
            <person name="Ma J."/>
        </authorList>
    </citation>
    <scope>NUCLEOTIDE SEQUENCE [LARGE SCALE GENOMIC DNA]</scope>
    <source>
        <strain evidence="2">KACC 12634</strain>
    </source>
</reference>
<gene>
    <name evidence="1" type="ORF">ACFQS3_02555</name>
</gene>
<sequence length="147" mass="16424">MTLKWTRTPSGVYEAEESGYSFRIKKAGTQPGNRTVALQVMHDGEDRWFHHDTYTRADGAKRAAARYVAAGWALHDGVRTTPERPSEAPAEPTSDPTTLELIALGYDAASYRLDAMAAVVRGWLIAETLNPFNDSWLMSFIADRHRI</sequence>
<organism evidence="1 2">
    <name type="scientific">Glycomyces mayteni</name>
    <dbReference type="NCBI Taxonomy" id="543887"/>
    <lineage>
        <taxon>Bacteria</taxon>
        <taxon>Bacillati</taxon>
        <taxon>Actinomycetota</taxon>
        <taxon>Actinomycetes</taxon>
        <taxon>Glycomycetales</taxon>
        <taxon>Glycomycetaceae</taxon>
        <taxon>Glycomyces</taxon>
    </lineage>
</organism>
<name>A0ABW2D4Z7_9ACTN</name>
<dbReference type="RefSeq" id="WP_382353403.1">
    <property type="nucleotide sequence ID" value="NZ_JBHMBP010000004.1"/>
</dbReference>
<evidence type="ECO:0000313" key="1">
    <source>
        <dbReference type="EMBL" id="MFC6956069.1"/>
    </source>
</evidence>
<dbReference type="Proteomes" id="UP001596470">
    <property type="component" value="Unassembled WGS sequence"/>
</dbReference>
<dbReference type="EMBL" id="JBHSYS010000001">
    <property type="protein sequence ID" value="MFC6956069.1"/>
    <property type="molecule type" value="Genomic_DNA"/>
</dbReference>
<accession>A0ABW2D4Z7</accession>
<protein>
    <submittedName>
        <fullName evidence="1">Uncharacterized protein</fullName>
    </submittedName>
</protein>
<keyword evidence="2" id="KW-1185">Reference proteome</keyword>